<dbReference type="InterPro" id="IPR000436">
    <property type="entry name" value="Sushi_SCR_CCP_dom"/>
</dbReference>
<keyword evidence="6" id="KW-0675">Receptor</keyword>
<dbReference type="GO" id="GO:0030168">
    <property type="term" value="P:platelet activation"/>
    <property type="evidence" value="ECO:0007669"/>
    <property type="project" value="TreeGrafter"/>
</dbReference>
<evidence type="ECO:0000256" key="4">
    <source>
        <dbReference type="ARBA" id="ARBA00022840"/>
    </source>
</evidence>
<dbReference type="SUPFAM" id="SSF49785">
    <property type="entry name" value="Galactose-binding domain-like"/>
    <property type="match status" value="1"/>
</dbReference>
<comment type="subcellular location">
    <subcellularLocation>
        <location evidence="1">Endomembrane system</location>
    </subcellularLocation>
    <subcellularLocation>
        <location evidence="2">Membrane</location>
        <topology evidence="2">Single-pass type I membrane protein</topology>
    </subcellularLocation>
</comment>
<dbReference type="GO" id="GO:0006909">
    <property type="term" value="P:phagocytosis"/>
    <property type="evidence" value="ECO:0007669"/>
    <property type="project" value="TreeGrafter"/>
</dbReference>
<dbReference type="AlphaFoldDB" id="A0AAW2AGU4"/>
<sequence length="504" mass="56514">MQLGKDYAHSVYQACNPKFNKITKTLWTNWIPKQDAQELLLDLSFAQEDQKPLYIYVQESNQTQNPYFRRPKRPVLCRTVEHPFPVNAVPRDENLSHAKGLYSENGFYLGFSYSGKCTFIASIQLFFMKCPTFAWNQMEFEETAAGRSRRVVCLNGSVEMECQSNGTWGPPQGSCDAGCQTDGNSYTADSTPVSKADFFPVTIANSTQGMSPVLTIVLCGLLVLLILIAAVFIFVRRYKLSGGQETELISSSGATRYRRSVQMLEGMSGMLCGLDVLVERTTLKMCRMLGKGEFGAVYEGIFSPQRGQDIRVAVKTSKEAIHNKEDLESFLKEAEIMKHFNHPNVVKLLGVVLERNPESSIVVPLVILPYMKHRDLHSFLKATRLGDVPMWSFGITMWEITSRGKLPYPGVSNHELQDLLEKGHRLSQGDNDSKLYEVMLSCWHRNPSQRPDFGELGQSLKVLLSELPPLEASKEAHYISLGLEAASDLQDSAEALEPEVKGML</sequence>
<dbReference type="GO" id="GO:0051897">
    <property type="term" value="P:positive regulation of phosphatidylinositol 3-kinase/protein kinase B signal transduction"/>
    <property type="evidence" value="ECO:0007669"/>
    <property type="project" value="TreeGrafter"/>
</dbReference>
<dbReference type="InterPro" id="IPR050122">
    <property type="entry name" value="RTK"/>
</dbReference>
<evidence type="ECO:0000313" key="12">
    <source>
        <dbReference type="Proteomes" id="UP001479290"/>
    </source>
</evidence>
<reference evidence="11 12" key="1">
    <citation type="submission" date="2024-05" db="EMBL/GenBank/DDBJ databases">
        <title>A high-quality chromosomal-level genome assembly of Topmouth culter (Culter alburnus).</title>
        <authorList>
            <person name="Zhao H."/>
        </authorList>
    </citation>
    <scope>NUCLEOTIDE SEQUENCE [LARGE SCALE GENOMIC DNA]</scope>
    <source>
        <strain evidence="11">CATC2023</strain>
        <tissue evidence="11">Muscle</tissue>
    </source>
</reference>
<dbReference type="InterPro" id="IPR001245">
    <property type="entry name" value="Ser-Thr/Tyr_kinase_cat_dom"/>
</dbReference>
<dbReference type="GO" id="GO:0007169">
    <property type="term" value="P:cell surface receptor protein tyrosine kinase signaling pathway"/>
    <property type="evidence" value="ECO:0007669"/>
    <property type="project" value="TreeGrafter"/>
</dbReference>
<dbReference type="InterPro" id="IPR000719">
    <property type="entry name" value="Prot_kinase_dom"/>
</dbReference>
<dbReference type="CDD" id="cd00033">
    <property type="entry name" value="CCP"/>
    <property type="match status" value="1"/>
</dbReference>
<evidence type="ECO:0008006" key="13">
    <source>
        <dbReference type="Google" id="ProtNLM"/>
    </source>
</evidence>
<protein>
    <recommendedName>
        <fullName evidence="13">Protein kinase domain-containing protein</fullName>
    </recommendedName>
</protein>
<dbReference type="GO" id="GO:0043235">
    <property type="term" value="C:receptor complex"/>
    <property type="evidence" value="ECO:0007669"/>
    <property type="project" value="TreeGrafter"/>
</dbReference>
<dbReference type="Gene3D" id="3.30.200.20">
    <property type="entry name" value="Phosphorylase Kinase, domain 1"/>
    <property type="match status" value="1"/>
</dbReference>
<dbReference type="GO" id="GO:0012505">
    <property type="term" value="C:endomembrane system"/>
    <property type="evidence" value="ECO:0007669"/>
    <property type="project" value="UniProtKB-SubCell"/>
</dbReference>
<dbReference type="Pfam" id="PF07714">
    <property type="entry name" value="PK_Tyr_Ser-Thr"/>
    <property type="match status" value="2"/>
</dbReference>
<name>A0AAW2AGU4_CULAL</name>
<dbReference type="PROSITE" id="PS00107">
    <property type="entry name" value="PROTEIN_KINASE_ATP"/>
    <property type="match status" value="1"/>
</dbReference>
<keyword evidence="8" id="KW-1133">Transmembrane helix</keyword>
<feature type="domain" description="Protein kinase" evidence="9">
    <location>
        <begin position="283"/>
        <end position="504"/>
    </location>
</feature>
<dbReference type="GO" id="GO:0007399">
    <property type="term" value="P:nervous system development"/>
    <property type="evidence" value="ECO:0007669"/>
    <property type="project" value="TreeGrafter"/>
</dbReference>
<keyword evidence="4 7" id="KW-0067">ATP-binding</keyword>
<dbReference type="SUPFAM" id="SSF56112">
    <property type="entry name" value="Protein kinase-like (PK-like)"/>
    <property type="match status" value="1"/>
</dbReference>
<dbReference type="GO" id="GO:0016477">
    <property type="term" value="P:cell migration"/>
    <property type="evidence" value="ECO:0007669"/>
    <property type="project" value="TreeGrafter"/>
</dbReference>
<evidence type="ECO:0000256" key="6">
    <source>
        <dbReference type="ARBA" id="ARBA00023170"/>
    </source>
</evidence>
<dbReference type="EMBL" id="JAWDJR010000007">
    <property type="protein sequence ID" value="KAK9972253.1"/>
    <property type="molecule type" value="Genomic_DNA"/>
</dbReference>
<dbReference type="InterPro" id="IPR001090">
    <property type="entry name" value="Ephrin_rcpt_lig-bd_dom"/>
</dbReference>
<proteinExistence type="predicted"/>
<keyword evidence="12" id="KW-1185">Reference proteome</keyword>
<dbReference type="InterPro" id="IPR011009">
    <property type="entry name" value="Kinase-like_dom_sf"/>
</dbReference>
<evidence type="ECO:0000256" key="2">
    <source>
        <dbReference type="ARBA" id="ARBA00004479"/>
    </source>
</evidence>
<dbReference type="Gene3D" id="2.60.120.260">
    <property type="entry name" value="Galactose-binding domain-like"/>
    <property type="match status" value="1"/>
</dbReference>
<gene>
    <name evidence="11" type="ORF">ABG768_025575</name>
</gene>
<dbReference type="InterPro" id="IPR017441">
    <property type="entry name" value="Protein_kinase_ATP_BS"/>
</dbReference>
<dbReference type="PANTHER" id="PTHR24416:SF323">
    <property type="entry name" value="TYROSINE-PROTEIN KINASE RECEPTOR UFO"/>
    <property type="match status" value="1"/>
</dbReference>
<evidence type="ECO:0000259" key="10">
    <source>
        <dbReference type="PROSITE" id="PS51550"/>
    </source>
</evidence>
<dbReference type="PROSITE" id="PS51550">
    <property type="entry name" value="EPH_LBD"/>
    <property type="match status" value="1"/>
</dbReference>
<evidence type="ECO:0000256" key="1">
    <source>
        <dbReference type="ARBA" id="ARBA00004308"/>
    </source>
</evidence>
<evidence type="ECO:0000256" key="7">
    <source>
        <dbReference type="PROSITE-ProRule" id="PRU10141"/>
    </source>
</evidence>
<evidence type="ECO:0000313" key="11">
    <source>
        <dbReference type="EMBL" id="KAK9972253.1"/>
    </source>
</evidence>
<dbReference type="Proteomes" id="UP001479290">
    <property type="component" value="Unassembled WGS sequence"/>
</dbReference>
<organism evidence="11 12">
    <name type="scientific">Culter alburnus</name>
    <name type="common">Topmouth culter</name>
    <dbReference type="NCBI Taxonomy" id="194366"/>
    <lineage>
        <taxon>Eukaryota</taxon>
        <taxon>Metazoa</taxon>
        <taxon>Chordata</taxon>
        <taxon>Craniata</taxon>
        <taxon>Vertebrata</taxon>
        <taxon>Euteleostomi</taxon>
        <taxon>Actinopterygii</taxon>
        <taxon>Neopterygii</taxon>
        <taxon>Teleostei</taxon>
        <taxon>Ostariophysi</taxon>
        <taxon>Cypriniformes</taxon>
        <taxon>Xenocyprididae</taxon>
        <taxon>Xenocypridinae</taxon>
        <taxon>Culter</taxon>
    </lineage>
</organism>
<dbReference type="GO" id="GO:0005524">
    <property type="term" value="F:ATP binding"/>
    <property type="evidence" value="ECO:0007669"/>
    <property type="project" value="UniProtKB-UniRule"/>
</dbReference>
<keyword evidence="5" id="KW-1015">Disulfide bond</keyword>
<evidence type="ECO:0000256" key="8">
    <source>
        <dbReference type="SAM" id="Phobius"/>
    </source>
</evidence>
<dbReference type="GO" id="GO:0001779">
    <property type="term" value="P:natural killer cell differentiation"/>
    <property type="evidence" value="ECO:0007669"/>
    <property type="project" value="TreeGrafter"/>
</dbReference>
<keyword evidence="8" id="KW-0472">Membrane</keyword>
<dbReference type="InterPro" id="IPR008979">
    <property type="entry name" value="Galactose-bd-like_sf"/>
</dbReference>
<keyword evidence="8" id="KW-0812">Transmembrane</keyword>
<accession>A0AAW2AGU4</accession>
<comment type="caution">
    <text evidence="11">The sequence shown here is derived from an EMBL/GenBank/DDBJ whole genome shotgun (WGS) entry which is preliminary data.</text>
</comment>
<dbReference type="GO" id="GO:0004714">
    <property type="term" value="F:transmembrane receptor protein tyrosine kinase activity"/>
    <property type="evidence" value="ECO:0007669"/>
    <property type="project" value="TreeGrafter"/>
</dbReference>
<evidence type="ECO:0000256" key="5">
    <source>
        <dbReference type="ARBA" id="ARBA00023157"/>
    </source>
</evidence>
<dbReference type="GO" id="GO:0043066">
    <property type="term" value="P:negative regulation of apoptotic process"/>
    <property type="evidence" value="ECO:0007669"/>
    <property type="project" value="TreeGrafter"/>
</dbReference>
<feature type="transmembrane region" description="Helical" evidence="8">
    <location>
        <begin position="213"/>
        <end position="235"/>
    </location>
</feature>
<dbReference type="Gene3D" id="1.10.510.10">
    <property type="entry name" value="Transferase(Phosphotransferase) domain 1"/>
    <property type="match status" value="1"/>
</dbReference>
<dbReference type="PANTHER" id="PTHR24416">
    <property type="entry name" value="TYROSINE-PROTEIN KINASE RECEPTOR"/>
    <property type="match status" value="1"/>
</dbReference>
<dbReference type="GO" id="GO:0005886">
    <property type="term" value="C:plasma membrane"/>
    <property type="evidence" value="ECO:0007669"/>
    <property type="project" value="TreeGrafter"/>
</dbReference>
<feature type="binding site" evidence="7">
    <location>
        <position position="315"/>
    </location>
    <ligand>
        <name>ATP</name>
        <dbReference type="ChEBI" id="CHEBI:30616"/>
    </ligand>
</feature>
<feature type="domain" description="Eph LBD" evidence="10">
    <location>
        <begin position="1"/>
        <end position="135"/>
    </location>
</feature>
<keyword evidence="3 7" id="KW-0547">Nucleotide-binding</keyword>
<evidence type="ECO:0000256" key="3">
    <source>
        <dbReference type="ARBA" id="ARBA00022741"/>
    </source>
</evidence>
<evidence type="ECO:0000259" key="9">
    <source>
        <dbReference type="PROSITE" id="PS50011"/>
    </source>
</evidence>
<dbReference type="PROSITE" id="PS50011">
    <property type="entry name" value="PROTEIN_KINASE_DOM"/>
    <property type="match status" value="1"/>
</dbReference>